<keyword evidence="3" id="KW-0808">Transferase</keyword>
<dbReference type="NCBIfam" id="TIGR00254">
    <property type="entry name" value="GGDEF"/>
    <property type="match status" value="1"/>
</dbReference>
<proteinExistence type="predicted"/>
<keyword evidence="3" id="KW-0548">Nucleotidyltransferase</keyword>
<protein>
    <submittedName>
        <fullName evidence="3">GGDEF domain-containing protein</fullName>
        <ecNumber evidence="3">2.7.7.65</ecNumber>
    </submittedName>
</protein>
<accession>A0ABU9HCC8</accession>
<feature type="transmembrane region" description="Helical" evidence="1">
    <location>
        <begin position="147"/>
        <end position="166"/>
    </location>
</feature>
<feature type="transmembrane region" description="Helical" evidence="1">
    <location>
        <begin position="112"/>
        <end position="135"/>
    </location>
</feature>
<feature type="transmembrane region" description="Helical" evidence="1">
    <location>
        <begin position="60"/>
        <end position="80"/>
    </location>
</feature>
<dbReference type="RefSeq" id="WP_341628095.1">
    <property type="nucleotide sequence ID" value="NZ_JBAKBA010000021.1"/>
</dbReference>
<dbReference type="InterPro" id="IPR043128">
    <property type="entry name" value="Rev_trsase/Diguanyl_cyclase"/>
</dbReference>
<feature type="transmembrane region" description="Helical" evidence="1">
    <location>
        <begin position="6"/>
        <end position="25"/>
    </location>
</feature>
<dbReference type="PANTHER" id="PTHR46663">
    <property type="entry name" value="DIGUANYLATE CYCLASE DGCT-RELATED"/>
    <property type="match status" value="1"/>
</dbReference>
<evidence type="ECO:0000256" key="1">
    <source>
        <dbReference type="SAM" id="Phobius"/>
    </source>
</evidence>
<feature type="domain" description="GGDEF" evidence="2">
    <location>
        <begin position="241"/>
        <end position="379"/>
    </location>
</feature>
<dbReference type="Pfam" id="PF00990">
    <property type="entry name" value="GGDEF"/>
    <property type="match status" value="1"/>
</dbReference>
<dbReference type="InterPro" id="IPR000160">
    <property type="entry name" value="GGDEF_dom"/>
</dbReference>
<dbReference type="CDD" id="cd01949">
    <property type="entry name" value="GGDEF"/>
    <property type="match status" value="1"/>
</dbReference>
<dbReference type="SUPFAM" id="SSF55073">
    <property type="entry name" value="Nucleotide cyclase"/>
    <property type="match status" value="1"/>
</dbReference>
<keyword evidence="1" id="KW-0472">Membrane</keyword>
<dbReference type="SMART" id="SM00267">
    <property type="entry name" value="GGDEF"/>
    <property type="match status" value="1"/>
</dbReference>
<organism evidence="3 4">
    <name type="scientific">Psychromonas arctica</name>
    <dbReference type="NCBI Taxonomy" id="168275"/>
    <lineage>
        <taxon>Bacteria</taxon>
        <taxon>Pseudomonadati</taxon>
        <taxon>Pseudomonadota</taxon>
        <taxon>Gammaproteobacteria</taxon>
        <taxon>Alteromonadales</taxon>
        <taxon>Psychromonadaceae</taxon>
        <taxon>Psychromonas</taxon>
    </lineage>
</organism>
<keyword evidence="1" id="KW-0812">Transmembrane</keyword>
<dbReference type="PROSITE" id="PS50887">
    <property type="entry name" value="GGDEF"/>
    <property type="match status" value="1"/>
</dbReference>
<feature type="transmembrane region" description="Helical" evidence="1">
    <location>
        <begin position="87"/>
        <end position="106"/>
    </location>
</feature>
<feature type="transmembrane region" description="Helical" evidence="1">
    <location>
        <begin position="37"/>
        <end position="54"/>
    </location>
</feature>
<dbReference type="InterPro" id="IPR029787">
    <property type="entry name" value="Nucleotide_cyclase"/>
</dbReference>
<keyword evidence="1" id="KW-1133">Transmembrane helix</keyword>
<dbReference type="PANTHER" id="PTHR46663:SF2">
    <property type="entry name" value="GGDEF DOMAIN-CONTAINING PROTEIN"/>
    <property type="match status" value="1"/>
</dbReference>
<gene>
    <name evidence="3" type="ORF">V6255_10410</name>
</gene>
<dbReference type="GO" id="GO:0052621">
    <property type="term" value="F:diguanylate cyclase activity"/>
    <property type="evidence" value="ECO:0007669"/>
    <property type="project" value="UniProtKB-EC"/>
</dbReference>
<dbReference type="EC" id="2.7.7.65" evidence="3"/>
<dbReference type="EMBL" id="JBAKBA010000021">
    <property type="protein sequence ID" value="MEL0659549.1"/>
    <property type="molecule type" value="Genomic_DNA"/>
</dbReference>
<name>A0ABU9HCC8_9GAMM</name>
<dbReference type="InterPro" id="IPR052163">
    <property type="entry name" value="DGC-Regulatory_Protein"/>
</dbReference>
<feature type="transmembrane region" description="Helical" evidence="1">
    <location>
        <begin position="182"/>
        <end position="200"/>
    </location>
</feature>
<evidence type="ECO:0000313" key="4">
    <source>
        <dbReference type="Proteomes" id="UP001366060"/>
    </source>
</evidence>
<keyword evidence="4" id="KW-1185">Reference proteome</keyword>
<comment type="caution">
    <text evidence="3">The sequence shown here is derived from an EMBL/GenBank/DDBJ whole genome shotgun (WGS) entry which is preliminary data.</text>
</comment>
<sequence length="498" mass="56770">MSSDQTYYLTIALINLVLAFAGTRIKNTEENTKSTQFLVGSFYVFAISWFLYFLELTLSIKILSAILSSMFIWGITVFSFKRCKVGTPWELIICLFLTNIIAQSYFILNDNIIGLLHTSSIFIPIAFSLCGYLFLKKKADRNPSDMVIVYSYFIMIAMVITRSILLEVSPEAFSITTAPTQIIWPVFSVISGIFFLLSFAEEAQKKLITESTTDTLTGLFNRRMFDEKFKRLLPSLSHGQHYGALLYIDLDGFKPINDKYGHNIGDKVLVEFGSRLNTSLRDEEVIARIGGDEFAILIKNTGQNKTTAYQYAYKLAQRVQNLMKEDIDIGGFKLHIDCSIGVHILTPEAKDAESEIKAADAAMYQAKKRIHYSIVFSENLTPYKYNLAKIGITETASDRQEIDNLLYSLLDKQIDIASGFPQLIQMVSSYFKDEVATSKKIHSNLSKKQRIDHIELLDSLQKINIRNNDYTMLKNLLSFIKQLESHNKKYKHNENITI</sequence>
<evidence type="ECO:0000313" key="3">
    <source>
        <dbReference type="EMBL" id="MEL0659549.1"/>
    </source>
</evidence>
<reference evidence="3 4" key="1">
    <citation type="submission" date="2024-02" db="EMBL/GenBank/DDBJ databases">
        <title>Bacteria isolated from the canopy kelp, Nereocystis luetkeana.</title>
        <authorList>
            <person name="Pfister C.A."/>
            <person name="Younker I.T."/>
            <person name="Light S.H."/>
        </authorList>
    </citation>
    <scope>NUCLEOTIDE SEQUENCE [LARGE SCALE GENOMIC DNA]</scope>
    <source>
        <strain evidence="3 4">TI.2.07</strain>
    </source>
</reference>
<evidence type="ECO:0000259" key="2">
    <source>
        <dbReference type="PROSITE" id="PS50887"/>
    </source>
</evidence>
<dbReference type="Proteomes" id="UP001366060">
    <property type="component" value="Unassembled WGS sequence"/>
</dbReference>
<dbReference type="Gene3D" id="3.30.70.270">
    <property type="match status" value="1"/>
</dbReference>